<evidence type="ECO:0000313" key="2">
    <source>
        <dbReference type="EMBL" id="MBB4100603.1"/>
    </source>
</evidence>
<dbReference type="Proteomes" id="UP000557392">
    <property type="component" value="Unassembled WGS sequence"/>
</dbReference>
<keyword evidence="2" id="KW-0560">Oxidoreductase</keyword>
<dbReference type="AlphaFoldDB" id="A0A7W6JW08"/>
<gene>
    <name evidence="2" type="ORF">GGR46_004175</name>
</gene>
<dbReference type="EC" id="1.1.1.-" evidence="2"/>
<dbReference type="PANTHER" id="PTHR43543:SF1">
    <property type="entry name" value="MALONIC SEMIALDEHYDE REDUCTASE RUTE-RELATED"/>
    <property type="match status" value="1"/>
</dbReference>
<dbReference type="SUPFAM" id="SSF55469">
    <property type="entry name" value="FMN-dependent nitroreductase-like"/>
    <property type="match status" value="1"/>
</dbReference>
<comment type="caution">
    <text evidence="2">The sequence shown here is derived from an EMBL/GenBank/DDBJ whole genome shotgun (WGS) entry which is preliminary data.</text>
</comment>
<dbReference type="NCBIfam" id="NF003768">
    <property type="entry name" value="PRK05365.1"/>
    <property type="match status" value="1"/>
</dbReference>
<organism evidence="2 3">
    <name type="scientific">Sphingomonas kyeonggiensis</name>
    <dbReference type="NCBI Taxonomy" id="1268553"/>
    <lineage>
        <taxon>Bacteria</taxon>
        <taxon>Pseudomonadati</taxon>
        <taxon>Pseudomonadota</taxon>
        <taxon>Alphaproteobacteria</taxon>
        <taxon>Sphingomonadales</taxon>
        <taxon>Sphingomonadaceae</taxon>
        <taxon>Sphingomonas</taxon>
    </lineage>
</organism>
<dbReference type="Pfam" id="PF00881">
    <property type="entry name" value="Nitroreductase"/>
    <property type="match status" value="1"/>
</dbReference>
<dbReference type="EMBL" id="JACIEH010000003">
    <property type="protein sequence ID" value="MBB4100603.1"/>
    <property type="molecule type" value="Genomic_DNA"/>
</dbReference>
<dbReference type="Gene3D" id="3.40.109.10">
    <property type="entry name" value="NADH Oxidase"/>
    <property type="match status" value="1"/>
</dbReference>
<protein>
    <submittedName>
        <fullName evidence="2">3-hydroxypropanoate dehydrogenase</fullName>
        <ecNumber evidence="2">1.1.1.-</ecNumber>
    </submittedName>
</protein>
<reference evidence="2 3" key="1">
    <citation type="submission" date="2020-08" db="EMBL/GenBank/DDBJ databases">
        <title>Genomic Encyclopedia of Type Strains, Phase IV (KMG-IV): sequencing the most valuable type-strain genomes for metagenomic binning, comparative biology and taxonomic classification.</title>
        <authorList>
            <person name="Goeker M."/>
        </authorList>
    </citation>
    <scope>NUCLEOTIDE SEQUENCE [LARGE SCALE GENOMIC DNA]</scope>
    <source>
        <strain evidence="2 3">DSM 101806</strain>
    </source>
</reference>
<evidence type="ECO:0000313" key="3">
    <source>
        <dbReference type="Proteomes" id="UP000557392"/>
    </source>
</evidence>
<dbReference type="RefSeq" id="WP_183999881.1">
    <property type="nucleotide sequence ID" value="NZ_JACIEH010000003.1"/>
</dbReference>
<dbReference type="InterPro" id="IPR000415">
    <property type="entry name" value="Nitroreductase-like"/>
</dbReference>
<keyword evidence="3" id="KW-1185">Reference proteome</keyword>
<dbReference type="PANTHER" id="PTHR43543">
    <property type="entry name" value="MALONIC SEMIALDEHYDE REDUCTASE RUTE-RELATED"/>
    <property type="match status" value="1"/>
</dbReference>
<evidence type="ECO:0000259" key="1">
    <source>
        <dbReference type="Pfam" id="PF00881"/>
    </source>
</evidence>
<proteinExistence type="predicted"/>
<feature type="domain" description="Nitroreductase" evidence="1">
    <location>
        <begin position="17"/>
        <end position="161"/>
    </location>
</feature>
<name>A0A7W6JW08_9SPHN</name>
<accession>A0A7W6JW08</accession>
<dbReference type="InterPro" id="IPR050461">
    <property type="entry name" value="Nitroreductase_HadB/RutE"/>
</dbReference>
<dbReference type="GO" id="GO:0016491">
    <property type="term" value="F:oxidoreductase activity"/>
    <property type="evidence" value="ECO:0007669"/>
    <property type="project" value="UniProtKB-KW"/>
</dbReference>
<sequence length="197" mass="21809">MATPLDDAALDKLFRTARSYNGYTDAPVTEADIRAIYELTKMGPTSANNQAARFVWVTSDEAKEKLALLASAANADKIRKAPATVIIGMDLTFNEHLPWLFPHAPTAKDWFPTEEARYTTAFRNSSLQGAYLLLAARALGFDTGPMSGFDNAKVDEAFFADQPNVKSNFITTLGHGDPSSIFDRLPRPEFERFNRLV</sequence>
<dbReference type="InterPro" id="IPR029479">
    <property type="entry name" value="Nitroreductase"/>
</dbReference>